<name>E8KI02_9PAST</name>
<reference evidence="2 3" key="1">
    <citation type="submission" date="2011-01" db="EMBL/GenBank/DDBJ databases">
        <authorList>
            <person name="Muzny D."/>
            <person name="Qin X."/>
            <person name="Deng J."/>
            <person name="Jiang H."/>
            <person name="Liu Y."/>
            <person name="Qu J."/>
            <person name="Song X.-Z."/>
            <person name="Zhang L."/>
            <person name="Thornton R."/>
            <person name="Coyle M."/>
            <person name="Francisco L."/>
            <person name="Jackson L."/>
            <person name="Javaid M."/>
            <person name="Korchina V."/>
            <person name="Kovar C."/>
            <person name="Mata R."/>
            <person name="Mathew T."/>
            <person name="Ngo R."/>
            <person name="Nguyen L."/>
            <person name="Nguyen N."/>
            <person name="Okwuonu G."/>
            <person name="Ongeri F."/>
            <person name="Pham C."/>
            <person name="Simmons D."/>
            <person name="Wilczek-Boney K."/>
            <person name="Hale W."/>
            <person name="Jakkamsetti A."/>
            <person name="Pham P."/>
            <person name="Ruth R."/>
            <person name="San Lucas F."/>
            <person name="Warren J."/>
            <person name="Zhang J."/>
            <person name="Zhao Z."/>
            <person name="Zhou C."/>
            <person name="Zhu D."/>
            <person name="Lee S."/>
            <person name="Bess C."/>
            <person name="Blankenburg K."/>
            <person name="Forbes L."/>
            <person name="Fu Q."/>
            <person name="Gubbala S."/>
            <person name="Hirani K."/>
            <person name="Jayaseelan J.C."/>
            <person name="Lara F."/>
            <person name="Munidasa M."/>
            <person name="Palculict T."/>
            <person name="Patil S."/>
            <person name="Pu L.-L."/>
            <person name="Saada N."/>
            <person name="Tang L."/>
            <person name="Weissenberger G."/>
            <person name="Zhu Y."/>
            <person name="Hemphill L."/>
            <person name="Shang Y."/>
            <person name="Youmans B."/>
            <person name="Ayvaz T."/>
            <person name="Ross M."/>
            <person name="Santibanez J."/>
            <person name="Aqrawi P."/>
            <person name="Gross S."/>
            <person name="Joshi V."/>
            <person name="Fowler G."/>
            <person name="Nazareth L."/>
            <person name="Reid J."/>
            <person name="Worley K."/>
            <person name="Petrosino J."/>
            <person name="Highlander S."/>
            <person name="Gibbs R."/>
        </authorList>
    </citation>
    <scope>NUCLEOTIDE SEQUENCE [LARGE SCALE GENOMIC DNA]</scope>
    <source>
        <strain evidence="2 3">ATCC 25976</strain>
    </source>
</reference>
<dbReference type="Proteomes" id="UP000005467">
    <property type="component" value="Unassembled WGS sequence"/>
</dbReference>
<sequence length="227" mass="26620">MFVYKEKHVKTKLISTQQANLLIYFAGWGTPASVVSHLALPDGYDLLICYDYRDLDFPAFDFSRYQTVRLVAWSMGVWVAENVLSEINLASATAINGTPFPKHDEWGIPRQIFNGTLQTLNAENRLKFERRMCGDKQLLNVYLALPEQRPLTEIHYELEVLNTAIEEKHIIPKRHWTNVIIGEKDRIFSAQNQLAFWQDKNVRITQIPKGEHYLWQHFSEWQQLWQS</sequence>
<comment type="caution">
    <text evidence="2">The sequence shown here is derived from an EMBL/GenBank/DDBJ whole genome shotgun (WGS) entry which is preliminary data.</text>
</comment>
<dbReference type="EMBL" id="AEVG01000102">
    <property type="protein sequence ID" value="EFX91496.1"/>
    <property type="molecule type" value="Genomic_DNA"/>
</dbReference>
<evidence type="ECO:0000256" key="1">
    <source>
        <dbReference type="SAM" id="Phobius"/>
    </source>
</evidence>
<keyword evidence="1" id="KW-0472">Membrane</keyword>
<protein>
    <recommendedName>
        <fullName evidence="4">Biotin synthesis protein BioC</fullName>
    </recommendedName>
</protein>
<dbReference type="HOGENOM" id="CLU_085983_0_1_6"/>
<gene>
    <name evidence="2" type="ORF">HMPREF0027_1469</name>
</gene>
<dbReference type="ESTHER" id="9past-e8ki02">
    <property type="family name" value="BioG_Pimeloyl-ACP-methyl-esterase"/>
</dbReference>
<proteinExistence type="predicted"/>
<evidence type="ECO:0000313" key="2">
    <source>
        <dbReference type="EMBL" id="EFX91496.1"/>
    </source>
</evidence>
<accession>E8KI02</accession>
<dbReference type="Pfam" id="PF04301">
    <property type="entry name" value="BioG"/>
    <property type="match status" value="1"/>
</dbReference>
<dbReference type="InterPro" id="IPR007398">
    <property type="entry name" value="BioG"/>
</dbReference>
<dbReference type="Gene3D" id="3.40.50.1820">
    <property type="entry name" value="alpha/beta hydrolase"/>
    <property type="match status" value="1"/>
</dbReference>
<organism evidence="2 3">
    <name type="scientific">Actinobacillus ureae ATCC 25976</name>
    <dbReference type="NCBI Taxonomy" id="887324"/>
    <lineage>
        <taxon>Bacteria</taxon>
        <taxon>Pseudomonadati</taxon>
        <taxon>Pseudomonadota</taxon>
        <taxon>Gammaproteobacteria</taxon>
        <taxon>Pasteurellales</taxon>
        <taxon>Pasteurellaceae</taxon>
        <taxon>Actinobacillus</taxon>
    </lineage>
</organism>
<evidence type="ECO:0000313" key="3">
    <source>
        <dbReference type="Proteomes" id="UP000005467"/>
    </source>
</evidence>
<keyword evidence="1" id="KW-1133">Transmembrane helix</keyword>
<evidence type="ECO:0008006" key="4">
    <source>
        <dbReference type="Google" id="ProtNLM"/>
    </source>
</evidence>
<dbReference type="InterPro" id="IPR029058">
    <property type="entry name" value="AB_hydrolase_fold"/>
</dbReference>
<dbReference type="AlphaFoldDB" id="E8KI02"/>
<keyword evidence="1" id="KW-0812">Transmembrane</keyword>
<dbReference type="SUPFAM" id="SSF53474">
    <property type="entry name" value="alpha/beta-Hydrolases"/>
    <property type="match status" value="1"/>
</dbReference>
<feature type="transmembrane region" description="Helical" evidence="1">
    <location>
        <begin position="21"/>
        <end position="40"/>
    </location>
</feature>
<keyword evidence="3" id="KW-1185">Reference proteome</keyword>